<dbReference type="Pfam" id="PF00001">
    <property type="entry name" value="7tm_1"/>
    <property type="match status" value="1"/>
</dbReference>
<evidence type="ECO:0000256" key="9">
    <source>
        <dbReference type="SAM" id="Phobius"/>
    </source>
</evidence>
<evidence type="ECO:0000256" key="5">
    <source>
        <dbReference type="ARBA" id="ARBA00023136"/>
    </source>
</evidence>
<dbReference type="SUPFAM" id="SSF81321">
    <property type="entry name" value="Family A G protein-coupled receptor-like"/>
    <property type="match status" value="1"/>
</dbReference>
<evidence type="ECO:0000259" key="10">
    <source>
        <dbReference type="PROSITE" id="PS50262"/>
    </source>
</evidence>
<dbReference type="InterPro" id="IPR005135">
    <property type="entry name" value="Endo/exonuclease/phosphatase"/>
</dbReference>
<keyword evidence="2 9" id="KW-0812">Transmembrane</keyword>
<dbReference type="PROSITE" id="PS50262">
    <property type="entry name" value="G_PROTEIN_RECEP_F1_2"/>
    <property type="match status" value="1"/>
</dbReference>
<organism evidence="11 12">
    <name type="scientific">Acropora cervicornis</name>
    <name type="common">Staghorn coral</name>
    <dbReference type="NCBI Taxonomy" id="6130"/>
    <lineage>
        <taxon>Eukaryota</taxon>
        <taxon>Metazoa</taxon>
        <taxon>Cnidaria</taxon>
        <taxon>Anthozoa</taxon>
        <taxon>Hexacorallia</taxon>
        <taxon>Scleractinia</taxon>
        <taxon>Astrocoeniina</taxon>
        <taxon>Acroporidae</taxon>
        <taxon>Acropora</taxon>
    </lineage>
</organism>
<dbReference type="Proteomes" id="UP001249851">
    <property type="component" value="Unassembled WGS sequence"/>
</dbReference>
<dbReference type="PANTHER" id="PTHR24243:SF208">
    <property type="entry name" value="PYROKININ-1 RECEPTOR"/>
    <property type="match status" value="1"/>
</dbReference>
<keyword evidence="4" id="KW-0297">G-protein coupled receptor</keyword>
<dbReference type="GO" id="GO:0004930">
    <property type="term" value="F:G protein-coupled receptor activity"/>
    <property type="evidence" value="ECO:0007669"/>
    <property type="project" value="UniProtKB-KW"/>
</dbReference>
<evidence type="ECO:0000256" key="3">
    <source>
        <dbReference type="ARBA" id="ARBA00022989"/>
    </source>
</evidence>
<dbReference type="PANTHER" id="PTHR24243">
    <property type="entry name" value="G-PROTEIN COUPLED RECEPTOR"/>
    <property type="match status" value="1"/>
</dbReference>
<dbReference type="CDD" id="cd09076">
    <property type="entry name" value="L1-EN"/>
    <property type="match status" value="1"/>
</dbReference>
<dbReference type="InterPro" id="IPR017452">
    <property type="entry name" value="GPCR_Rhodpsn_7TM"/>
</dbReference>
<feature type="transmembrane region" description="Helical" evidence="9">
    <location>
        <begin position="81"/>
        <end position="100"/>
    </location>
</feature>
<proteinExistence type="predicted"/>
<feature type="transmembrane region" description="Helical" evidence="9">
    <location>
        <begin position="127"/>
        <end position="149"/>
    </location>
</feature>
<evidence type="ECO:0000313" key="12">
    <source>
        <dbReference type="Proteomes" id="UP001249851"/>
    </source>
</evidence>
<evidence type="ECO:0000256" key="6">
    <source>
        <dbReference type="ARBA" id="ARBA00023170"/>
    </source>
</evidence>
<dbReference type="SUPFAM" id="SSF56219">
    <property type="entry name" value="DNase I-like"/>
    <property type="match status" value="1"/>
</dbReference>
<keyword evidence="8" id="KW-0175">Coiled coil</keyword>
<keyword evidence="6" id="KW-0675">Receptor</keyword>
<evidence type="ECO:0000256" key="8">
    <source>
        <dbReference type="SAM" id="Coils"/>
    </source>
</evidence>
<sequence>MAISDVISAATNWPLASSEGLLPTMPVTDGSTATIVCKTGHYSRAIGQAVSLESLLLIVVERYIAIVRPFQSVLITRRLRITLVSLTWIFALLIAFPYVWTSQIIIEADGQTDCRTFVKWNEIEKSVFHGVGFMIFYVVPFVVTIVLYSRIVKSLNQSRQTLEGEQPDQQKLRRIHQQNHVVMKTFLLIEEIEESDTVEPNLKDIHNLLKNIQSAITAMQGNIAVLAKDNNKLSSDVAELRKVIAKNNDEVEKLKKDLNCHFYLLQETLSEPKDERVWKNEWGGDVFFSHGSNHAKGVYILVNPSIVVNVENSYKDIDGRIIAIDVICNGVNLSICNVYAPTSCQFQGKFLQILNEFMTSNLNITQLIIGGDWNATLECIDKRGGTRWKPTAYRNGIISMMEELDLIDIFRKLKPHIKSFSYESKFLKVKSRLDYFLIAKHLTQHVHNVETKTATTPDHKAIKLSLKLSQVIRGPGLWKFNNSFLKDKNYLILITESYPIISEKYANIVDKRLR</sequence>
<keyword evidence="7" id="KW-0807">Transducer</keyword>
<comment type="caution">
    <text evidence="11">The sequence shown here is derived from an EMBL/GenBank/DDBJ whole genome shotgun (WGS) entry which is preliminary data.</text>
</comment>
<reference evidence="11" key="1">
    <citation type="journal article" date="2023" name="G3 (Bethesda)">
        <title>Whole genome assembly and annotation of the endangered Caribbean coral Acropora cervicornis.</title>
        <authorList>
            <person name="Selwyn J.D."/>
            <person name="Vollmer S.V."/>
        </authorList>
    </citation>
    <scope>NUCLEOTIDE SEQUENCE</scope>
    <source>
        <strain evidence="11">K2</strain>
    </source>
</reference>
<accession>A0AAD9R2N2</accession>
<dbReference type="InterPro" id="IPR036691">
    <property type="entry name" value="Endo/exonu/phosph_ase_sf"/>
</dbReference>
<gene>
    <name evidence="11" type="ORF">P5673_003048</name>
</gene>
<dbReference type="GO" id="GO:0016020">
    <property type="term" value="C:membrane"/>
    <property type="evidence" value="ECO:0007669"/>
    <property type="project" value="UniProtKB-SubCell"/>
</dbReference>
<feature type="coiled-coil region" evidence="8">
    <location>
        <begin position="230"/>
        <end position="257"/>
    </location>
</feature>
<evidence type="ECO:0000256" key="1">
    <source>
        <dbReference type="ARBA" id="ARBA00004141"/>
    </source>
</evidence>
<dbReference type="Pfam" id="PF03372">
    <property type="entry name" value="Exo_endo_phos"/>
    <property type="match status" value="1"/>
</dbReference>
<evidence type="ECO:0000256" key="4">
    <source>
        <dbReference type="ARBA" id="ARBA00023040"/>
    </source>
</evidence>
<feature type="domain" description="G-protein coupled receptors family 1 profile" evidence="10">
    <location>
        <begin position="1"/>
        <end position="188"/>
    </location>
</feature>
<keyword evidence="5 9" id="KW-0472">Membrane</keyword>
<dbReference type="GO" id="GO:0003824">
    <property type="term" value="F:catalytic activity"/>
    <property type="evidence" value="ECO:0007669"/>
    <property type="project" value="InterPro"/>
</dbReference>
<dbReference type="PRINTS" id="PR00237">
    <property type="entry name" value="GPCRRHODOPSN"/>
</dbReference>
<dbReference type="CDD" id="cd00637">
    <property type="entry name" value="7tm_classA_rhodopsin-like"/>
    <property type="match status" value="1"/>
</dbReference>
<evidence type="ECO:0000256" key="2">
    <source>
        <dbReference type="ARBA" id="ARBA00022692"/>
    </source>
</evidence>
<comment type="subcellular location">
    <subcellularLocation>
        <location evidence="1">Membrane</location>
        <topology evidence="1">Multi-pass membrane protein</topology>
    </subcellularLocation>
</comment>
<dbReference type="AlphaFoldDB" id="A0AAD9R2N2"/>
<keyword evidence="3 9" id="KW-1133">Transmembrane helix</keyword>
<protein>
    <submittedName>
        <fullName evidence="11">Transposon TX1 uncharacterized 149 kDa protein</fullName>
    </submittedName>
</protein>
<evidence type="ECO:0000313" key="11">
    <source>
        <dbReference type="EMBL" id="KAK2571675.1"/>
    </source>
</evidence>
<evidence type="ECO:0000256" key="7">
    <source>
        <dbReference type="ARBA" id="ARBA00023224"/>
    </source>
</evidence>
<keyword evidence="12" id="KW-1185">Reference proteome</keyword>
<name>A0AAD9R2N2_ACRCE</name>
<dbReference type="EMBL" id="JARQWQ010000005">
    <property type="protein sequence ID" value="KAK2571675.1"/>
    <property type="molecule type" value="Genomic_DNA"/>
</dbReference>
<reference evidence="11" key="2">
    <citation type="journal article" date="2023" name="Science">
        <title>Genomic signatures of disease resistance in endangered staghorn corals.</title>
        <authorList>
            <person name="Vollmer S.V."/>
            <person name="Selwyn J.D."/>
            <person name="Despard B.A."/>
            <person name="Roesel C.L."/>
        </authorList>
    </citation>
    <scope>NUCLEOTIDE SEQUENCE</scope>
    <source>
        <strain evidence="11">K2</strain>
    </source>
</reference>
<dbReference type="Gene3D" id="3.60.10.10">
    <property type="entry name" value="Endonuclease/exonuclease/phosphatase"/>
    <property type="match status" value="1"/>
</dbReference>
<dbReference type="Gene3D" id="1.20.1070.10">
    <property type="entry name" value="Rhodopsin 7-helix transmembrane proteins"/>
    <property type="match status" value="1"/>
</dbReference>
<dbReference type="InterPro" id="IPR000276">
    <property type="entry name" value="GPCR_Rhodpsn"/>
</dbReference>